<feature type="transmembrane region" description="Helical" evidence="17">
    <location>
        <begin position="144"/>
        <end position="160"/>
    </location>
</feature>
<dbReference type="UniPathway" id="UPA00378"/>
<dbReference type="PANTHER" id="PTHR13872">
    <property type="entry name" value="DOLICHYL-DIPHOSPHOOLIGOSACCHARIDE--PROTEIN GLYCOSYLTRANSFERASE SUBUNIT"/>
    <property type="match status" value="1"/>
</dbReference>
<keyword evidence="14" id="KW-0464">Manganese</keyword>
<keyword evidence="19" id="KW-1185">Reference proteome</keyword>
<evidence type="ECO:0000256" key="8">
    <source>
        <dbReference type="ARBA" id="ARBA00022679"/>
    </source>
</evidence>
<dbReference type="InterPro" id="IPR003674">
    <property type="entry name" value="Oligo_trans_STT3"/>
</dbReference>
<feature type="transmembrane region" description="Helical" evidence="17">
    <location>
        <begin position="288"/>
        <end position="307"/>
    </location>
</feature>
<evidence type="ECO:0000313" key="19">
    <source>
        <dbReference type="Proteomes" id="UP000249782"/>
    </source>
</evidence>
<accession>A0A328PA56</accession>
<keyword evidence="9 17" id="KW-0812">Transmembrane</keyword>
<evidence type="ECO:0000256" key="13">
    <source>
        <dbReference type="ARBA" id="ARBA00023136"/>
    </source>
</evidence>
<evidence type="ECO:0000256" key="17">
    <source>
        <dbReference type="SAM" id="Phobius"/>
    </source>
</evidence>
<feature type="transmembrane region" description="Helical" evidence="17">
    <location>
        <begin position="88"/>
        <end position="108"/>
    </location>
</feature>
<evidence type="ECO:0000256" key="14">
    <source>
        <dbReference type="ARBA" id="ARBA00023211"/>
    </source>
</evidence>
<dbReference type="EC" id="2.4.99.21" evidence="6"/>
<evidence type="ECO:0000256" key="6">
    <source>
        <dbReference type="ARBA" id="ARBA00012602"/>
    </source>
</evidence>
<comment type="similarity">
    <text evidence="5">Belongs to the STT3 family.</text>
</comment>
<dbReference type="AlphaFoldDB" id="A0A328PA56"/>
<evidence type="ECO:0000256" key="16">
    <source>
        <dbReference type="ARBA" id="ARBA00034066"/>
    </source>
</evidence>
<comment type="caution">
    <text evidence="18">The sequence shown here is derived from an EMBL/GenBank/DDBJ whole genome shotgun (WGS) entry which is preliminary data.</text>
</comment>
<dbReference type="InterPro" id="IPR008930">
    <property type="entry name" value="Terpenoid_cyclase/PrenylTrfase"/>
</dbReference>
<evidence type="ECO:0000256" key="1">
    <source>
        <dbReference type="ARBA" id="ARBA00001936"/>
    </source>
</evidence>
<feature type="transmembrane region" description="Helical" evidence="17">
    <location>
        <begin position="181"/>
        <end position="199"/>
    </location>
</feature>
<feature type="transmembrane region" description="Helical" evidence="17">
    <location>
        <begin position="313"/>
        <end position="331"/>
    </location>
</feature>
<keyword evidence="11" id="KW-0460">Magnesium</keyword>
<evidence type="ECO:0000256" key="11">
    <source>
        <dbReference type="ARBA" id="ARBA00022842"/>
    </source>
</evidence>
<evidence type="ECO:0000256" key="15">
    <source>
        <dbReference type="ARBA" id="ARBA00030679"/>
    </source>
</evidence>
<comment type="cofactor">
    <cofactor evidence="2">
        <name>Mg(2+)</name>
        <dbReference type="ChEBI" id="CHEBI:18420"/>
    </cofactor>
</comment>
<keyword evidence="12 17" id="KW-1133">Transmembrane helix</keyword>
<evidence type="ECO:0000256" key="7">
    <source>
        <dbReference type="ARBA" id="ARBA00022676"/>
    </source>
</evidence>
<evidence type="ECO:0000256" key="2">
    <source>
        <dbReference type="ARBA" id="ARBA00001946"/>
    </source>
</evidence>
<dbReference type="EMBL" id="QLOE01000004">
    <property type="protein sequence ID" value="RAO79109.1"/>
    <property type="molecule type" value="Genomic_DNA"/>
</dbReference>
<feature type="transmembrane region" description="Helical" evidence="17">
    <location>
        <begin position="351"/>
        <end position="374"/>
    </location>
</feature>
<feature type="transmembrane region" description="Helical" evidence="17">
    <location>
        <begin position="205"/>
        <end position="224"/>
    </location>
</feature>
<name>A0A328PA56_9EURY</name>
<dbReference type="Proteomes" id="UP000249782">
    <property type="component" value="Unassembled WGS sequence"/>
</dbReference>
<organism evidence="18 19">
    <name type="scientific">Methanothermobacter tenebrarum</name>
    <dbReference type="NCBI Taxonomy" id="680118"/>
    <lineage>
        <taxon>Archaea</taxon>
        <taxon>Methanobacteriati</taxon>
        <taxon>Methanobacteriota</taxon>
        <taxon>Methanomada group</taxon>
        <taxon>Methanobacteria</taxon>
        <taxon>Methanobacteriales</taxon>
        <taxon>Methanobacteriaceae</taxon>
        <taxon>Methanothermobacter</taxon>
    </lineage>
</organism>
<evidence type="ECO:0000256" key="4">
    <source>
        <dbReference type="ARBA" id="ARBA00004922"/>
    </source>
</evidence>
<feature type="transmembrane region" description="Helical" evidence="17">
    <location>
        <begin position="262"/>
        <end position="281"/>
    </location>
</feature>
<comment type="cofactor">
    <cofactor evidence="1">
        <name>Mn(2+)</name>
        <dbReference type="ChEBI" id="CHEBI:29035"/>
    </cofactor>
</comment>
<sequence length="831" mass="95072">MVINLLKNYKIILVCILAFIIRLIPSRNFAFPGNDAYIHHDIVMRLATKGIGILSKNPTSLLGLKPYAYPPLYHILGLLMYKIFNSQLVFFILPPLLAILTILIFYKIAWEIFENERDSILSAFLFSIVPSFVARTSVFIPESLGILLFTIILYLLIKYVKSIPGYSDIDNFSLGRFFKVFKGNPKYIIIALLILSMYLFTHRGWVFLAITVLILILTFLIPSFKKRPIEVSILFFLAAVGILEFTLFTARLQTQPVTILGFPKWMGLIQLIFGLYGALFFMKSKNPIYKFILLWFAVFAIVGTYSFRFRDPYAAIPLSLMAGYGLSQAIIRLDNVKIPDYRILKKNITPYIRLFVISIFLIIPIAQGSVIAYLNVISPTPEQIEAFEWIEKNTAPDSVFLATMDDAYLLIGNTHRKDVLLWKTIYQGMMGNPPTLKEKEMSEMEVKTMFTTSQPNEAYYFIEKNNITYIYIGKTMHQQGLGLYLPTDTHFKTLLVTGDVAVYQYIPKPPIEGNKSKINFTGDPEYEKITHFIEKFWNGYSYSEIGEYTPIEYDPARDLEFGSTFKGCYDSNAMIAALYDKLAAKTGNTQFKERSDYLIKWLEYKQMENGSFPGGMPPAEYTITTAQTIYPLKDLKTNETEKITNKGLQFIENQINNEDIKIAANKESSQFIGPDYLKLKTESQVGGMKPDKEIIYNVIEKQRGDGSWTSAPYENIEILKGLTLYYLATNDTKALKSIQEGSKWLKANQEYDGKFKGDGDPEIYSIGHYADAILVYYVAGDKEAMEKTLNYTLKKNIENDPIPLKSYLTLFWDLKIIYNEDTALELSSKIL</sequence>
<proteinExistence type="inferred from homology"/>
<keyword evidence="8" id="KW-0808">Transferase</keyword>
<comment type="catalytic activity">
    <reaction evidence="16">
        <text>an archaeal dolichyl phosphooligosaccharide + [protein]-L-asparagine = an archaeal dolichyl phosphate + a glycoprotein with the oligosaccharide chain attached by N-beta-D-glycosyl linkage to a protein L-asparagine.</text>
        <dbReference type="EC" id="2.4.99.21"/>
    </reaction>
</comment>
<feature type="transmembrane region" description="Helical" evidence="17">
    <location>
        <begin position="231"/>
        <end position="250"/>
    </location>
</feature>
<keyword evidence="10" id="KW-0479">Metal-binding</keyword>
<evidence type="ECO:0000256" key="5">
    <source>
        <dbReference type="ARBA" id="ARBA00010810"/>
    </source>
</evidence>
<comment type="pathway">
    <text evidence="4">Protein modification; protein glycosylation.</text>
</comment>
<evidence type="ECO:0000256" key="3">
    <source>
        <dbReference type="ARBA" id="ARBA00004651"/>
    </source>
</evidence>
<evidence type="ECO:0000313" key="18">
    <source>
        <dbReference type="EMBL" id="RAO79109.1"/>
    </source>
</evidence>
<dbReference type="PANTHER" id="PTHR13872:SF1">
    <property type="entry name" value="DOLICHYL-DIPHOSPHOOLIGOSACCHARIDE--PROTEIN GLYCOSYLTRANSFERASE SUBUNIT STT3B"/>
    <property type="match status" value="1"/>
</dbReference>
<gene>
    <name evidence="18" type="ORF">DPC56_04070</name>
</gene>
<dbReference type="SUPFAM" id="SSF48239">
    <property type="entry name" value="Terpenoid cyclases/Protein prenyltransferases"/>
    <property type="match status" value="1"/>
</dbReference>
<dbReference type="GO" id="GO:0004576">
    <property type="term" value="F:oligosaccharyl transferase activity"/>
    <property type="evidence" value="ECO:0007669"/>
    <property type="project" value="InterPro"/>
</dbReference>
<comment type="subcellular location">
    <subcellularLocation>
        <location evidence="3">Cell membrane</location>
        <topology evidence="3">Multi-pass membrane protein</topology>
    </subcellularLocation>
</comment>
<keyword evidence="13 17" id="KW-0472">Membrane</keyword>
<evidence type="ECO:0000256" key="10">
    <source>
        <dbReference type="ARBA" id="ARBA00022723"/>
    </source>
</evidence>
<evidence type="ECO:0000256" key="12">
    <source>
        <dbReference type="ARBA" id="ARBA00022989"/>
    </source>
</evidence>
<keyword evidence="7" id="KW-0328">Glycosyltransferase</keyword>
<protein>
    <recommendedName>
        <fullName evidence="6">dolichyl-phosphooligosaccharide-protein glycotransferase</fullName>
        <ecNumber evidence="6">2.4.99.21</ecNumber>
    </recommendedName>
    <alternativeName>
        <fullName evidence="15">Oligosaccharyl transferase</fullName>
    </alternativeName>
</protein>
<dbReference type="GO" id="GO:0046872">
    <property type="term" value="F:metal ion binding"/>
    <property type="evidence" value="ECO:0007669"/>
    <property type="project" value="UniProtKB-KW"/>
</dbReference>
<evidence type="ECO:0000256" key="9">
    <source>
        <dbReference type="ARBA" id="ARBA00022692"/>
    </source>
</evidence>
<reference evidence="18 19" key="1">
    <citation type="submission" date="2018-06" db="EMBL/GenBank/DDBJ databases">
        <title>Draft genome sequence of hyperthermophilic methanogen Methanothermobacter tenebrarum sp. MCM-B 1447.</title>
        <authorList>
            <person name="Pore S.D."/>
            <person name="Dagar S."/>
            <person name="Dhakephalkar P.K."/>
        </authorList>
    </citation>
    <scope>NUCLEOTIDE SEQUENCE [LARGE SCALE GENOMIC DNA]</scope>
    <source>
        <strain evidence="18 19">MCM B 1447</strain>
    </source>
</reference>
<dbReference type="GO" id="GO:0005886">
    <property type="term" value="C:plasma membrane"/>
    <property type="evidence" value="ECO:0007669"/>
    <property type="project" value="UniProtKB-SubCell"/>
</dbReference>